<keyword evidence="2" id="KW-0472">Membrane</keyword>
<evidence type="ECO:0000313" key="4">
    <source>
        <dbReference type="Proteomes" id="UP000483820"/>
    </source>
</evidence>
<protein>
    <submittedName>
        <fullName evidence="3">Uncharacterized protein</fullName>
    </submittedName>
</protein>
<evidence type="ECO:0000313" key="3">
    <source>
        <dbReference type="EMBL" id="KAF1769134.1"/>
    </source>
</evidence>
<feature type="compositionally biased region" description="Basic and acidic residues" evidence="1">
    <location>
        <begin position="25"/>
        <end position="38"/>
    </location>
</feature>
<sequence length="316" mass="36118">MSSTSSDVLDISWVPPVTIITMGTSEKKKSGRQEERRSKSSSTGKKRSKNENSRDRRRTSDRNKPKTSDRTRSEEPRESGRKEKERRDSSPRPKSRSSSRKPKKSGLSPPKSSLQSLPTEPINEGMDVTQWENTPFKEEAAGNVVQDPNEFVVDKVGEGTPFLAEQKQVMLQKGEHLKDKPMYTLIFLTIEFILALTVLIVWSCFLDKNEFTPILFCFTNIIILIIVLLILLVIQFGRFNVVKEDLDDDFRYRIPYHWKYWICVFHILRFILICSNISIAALDNDFDGGVITMVSAMPIMLIISAGHVFFALRPQG</sequence>
<dbReference type="KEGG" id="crq:GCK72_000948"/>
<dbReference type="RefSeq" id="XP_053591409.1">
    <property type="nucleotide sequence ID" value="XM_053722764.1"/>
</dbReference>
<gene>
    <name evidence="3" type="ORF">GCK72_000948</name>
</gene>
<feature type="region of interest" description="Disordered" evidence="1">
    <location>
        <begin position="1"/>
        <end position="123"/>
    </location>
</feature>
<feature type="compositionally biased region" description="Basic residues" evidence="1">
    <location>
        <begin position="93"/>
        <end position="104"/>
    </location>
</feature>
<feature type="transmembrane region" description="Helical" evidence="2">
    <location>
        <begin position="288"/>
        <end position="312"/>
    </location>
</feature>
<comment type="caution">
    <text evidence="3">The sequence shown here is derived from an EMBL/GenBank/DDBJ whole genome shotgun (WGS) entry which is preliminary data.</text>
</comment>
<evidence type="ECO:0000256" key="1">
    <source>
        <dbReference type="SAM" id="MobiDB-lite"/>
    </source>
</evidence>
<dbReference type="AlphaFoldDB" id="A0A6A5HR88"/>
<proteinExistence type="predicted"/>
<keyword evidence="2" id="KW-1133">Transmembrane helix</keyword>
<dbReference type="Proteomes" id="UP000483820">
    <property type="component" value="Chromosome I"/>
</dbReference>
<keyword evidence="2" id="KW-0812">Transmembrane</keyword>
<feature type="transmembrane region" description="Helical" evidence="2">
    <location>
        <begin position="182"/>
        <end position="205"/>
    </location>
</feature>
<feature type="transmembrane region" description="Helical" evidence="2">
    <location>
        <begin position="260"/>
        <end position="282"/>
    </location>
</feature>
<organism evidence="3 4">
    <name type="scientific">Caenorhabditis remanei</name>
    <name type="common">Caenorhabditis vulgaris</name>
    <dbReference type="NCBI Taxonomy" id="31234"/>
    <lineage>
        <taxon>Eukaryota</taxon>
        <taxon>Metazoa</taxon>
        <taxon>Ecdysozoa</taxon>
        <taxon>Nematoda</taxon>
        <taxon>Chromadorea</taxon>
        <taxon>Rhabditida</taxon>
        <taxon>Rhabditina</taxon>
        <taxon>Rhabditomorpha</taxon>
        <taxon>Rhabditoidea</taxon>
        <taxon>Rhabditidae</taxon>
        <taxon>Peloderinae</taxon>
        <taxon>Caenorhabditis</taxon>
    </lineage>
</organism>
<feature type="compositionally biased region" description="Basic and acidic residues" evidence="1">
    <location>
        <begin position="49"/>
        <end position="91"/>
    </location>
</feature>
<feature type="compositionally biased region" description="Low complexity" evidence="1">
    <location>
        <begin position="105"/>
        <end position="118"/>
    </location>
</feature>
<name>A0A6A5HR88_CAERE</name>
<feature type="transmembrane region" description="Helical" evidence="2">
    <location>
        <begin position="211"/>
        <end position="234"/>
    </location>
</feature>
<dbReference type="GeneID" id="9816410"/>
<reference evidence="3 4" key="1">
    <citation type="submission" date="2019-12" db="EMBL/GenBank/DDBJ databases">
        <title>Chromosome-level assembly of the Caenorhabditis remanei genome.</title>
        <authorList>
            <person name="Teterina A.A."/>
            <person name="Willis J.H."/>
            <person name="Phillips P.C."/>
        </authorList>
    </citation>
    <scope>NUCLEOTIDE SEQUENCE [LARGE SCALE GENOMIC DNA]</scope>
    <source>
        <strain evidence="3 4">PX506</strain>
        <tissue evidence="3">Whole organism</tissue>
    </source>
</reference>
<evidence type="ECO:0000256" key="2">
    <source>
        <dbReference type="SAM" id="Phobius"/>
    </source>
</evidence>
<dbReference type="CTD" id="9816410"/>
<accession>A0A6A5HR88</accession>
<dbReference type="EMBL" id="WUAV01000001">
    <property type="protein sequence ID" value="KAF1769134.1"/>
    <property type="molecule type" value="Genomic_DNA"/>
</dbReference>